<dbReference type="PRINTS" id="PR00147">
    <property type="entry name" value="DNAPHOTLYASE"/>
</dbReference>
<dbReference type="Proteomes" id="UP001499988">
    <property type="component" value="Unassembled WGS sequence"/>
</dbReference>
<dbReference type="NCBIfam" id="NF007955">
    <property type="entry name" value="PRK10674.1"/>
    <property type="match status" value="1"/>
</dbReference>
<comment type="caution">
    <text evidence="9">The sequence shown here is derived from an EMBL/GenBank/DDBJ whole genome shotgun (WGS) entry which is preliminary data.</text>
</comment>
<dbReference type="InterPro" id="IPR002081">
    <property type="entry name" value="Cryptochrome/DNA_photolyase_1"/>
</dbReference>
<evidence type="ECO:0000313" key="9">
    <source>
        <dbReference type="EMBL" id="GAA4898530.1"/>
    </source>
</evidence>
<comment type="similarity">
    <text evidence="3">Belongs to the DNA photolyase class-1 family.</text>
</comment>
<name>A0ABP9FBD0_9GAMM</name>
<feature type="domain" description="Photolyase/cryptochrome alpha/beta" evidence="8">
    <location>
        <begin position="3"/>
        <end position="136"/>
    </location>
</feature>
<sequence>MTQRNLWWIRDDLRTVDNAALSQACADNAEVVAVYLSAQQSWGEHDMAPIQADLIQRRLQQMKPILARLNIPLVVREAQTLTGQRETLLSLCQQWSVAGVFCSQAYQWNEGQRDRQLALELAGRGVEFHCLQDACVLAPGTVLTGSAQPYKVFTPFRKRWLERLQLAPLTVRPEPAARTAPSAIASEFTALAYPLKDSTAWPVDDAALSHKLQAFCQQRVVDYQQDRDRPAIDGTSGLSPYLALGMLSPRQCLAALTLAQPDCWEVQESGAFAWLNELIWREFYRHLMAQFPRLSRAQPFHGWSRHVAWRDDPAGLARWQQGQTGFPIVDAAMRQLLATGWMHNRLRMIVASFLTKDLLIHWQHGERWFMAHLIDGDLAANNGGWQWAASTGTDAQPYFRIFNPTTQGQRFDPDGSFIRRWLPELADVPMGEIHQPHRWPGAARLDYPPPMVDHSQARRAAIETFKAAKARGM</sequence>
<keyword evidence="10" id="KW-1185">Reference proteome</keyword>
<accession>A0ABP9FBD0</accession>
<dbReference type="PANTHER" id="PTHR11455:SF9">
    <property type="entry name" value="CRYPTOCHROME CIRCADIAN CLOCK 5 ISOFORM X1"/>
    <property type="match status" value="1"/>
</dbReference>
<dbReference type="Gene3D" id="3.40.50.620">
    <property type="entry name" value="HUPs"/>
    <property type="match status" value="1"/>
</dbReference>
<dbReference type="InterPro" id="IPR006050">
    <property type="entry name" value="DNA_photolyase_N"/>
</dbReference>
<dbReference type="Pfam" id="PF03441">
    <property type="entry name" value="FAD_binding_7"/>
    <property type="match status" value="1"/>
</dbReference>
<dbReference type="Gene3D" id="1.25.40.80">
    <property type="match status" value="1"/>
</dbReference>
<comment type="similarity">
    <text evidence="7">Belongs to the DNA photolyase family.</text>
</comment>
<dbReference type="EMBL" id="BAABJZ010000100">
    <property type="protein sequence ID" value="GAA4898530.1"/>
    <property type="molecule type" value="Genomic_DNA"/>
</dbReference>
<protein>
    <submittedName>
        <fullName evidence="9">Deoxyribodipyrimidine photo-lyase</fullName>
    </submittedName>
</protein>
<comment type="cofactor">
    <cofactor evidence="1">
        <name>(6R)-5,10-methylene-5,6,7,8-tetrahydrofolate</name>
        <dbReference type="ChEBI" id="CHEBI:15636"/>
    </cofactor>
</comment>
<dbReference type="RefSeq" id="WP_345336753.1">
    <property type="nucleotide sequence ID" value="NZ_BAABJZ010000100.1"/>
</dbReference>
<evidence type="ECO:0000313" key="10">
    <source>
        <dbReference type="Proteomes" id="UP001499988"/>
    </source>
</evidence>
<evidence type="ECO:0000256" key="6">
    <source>
        <dbReference type="ARBA" id="ARBA00022991"/>
    </source>
</evidence>
<keyword evidence="6 7" id="KW-0157">Chromophore</keyword>
<organism evidence="9 10">
    <name type="scientific">Ferrimonas pelagia</name>
    <dbReference type="NCBI Taxonomy" id="1177826"/>
    <lineage>
        <taxon>Bacteria</taxon>
        <taxon>Pseudomonadati</taxon>
        <taxon>Pseudomonadota</taxon>
        <taxon>Gammaproteobacteria</taxon>
        <taxon>Alteromonadales</taxon>
        <taxon>Ferrimonadaceae</taxon>
        <taxon>Ferrimonas</taxon>
    </lineage>
</organism>
<evidence type="ECO:0000256" key="2">
    <source>
        <dbReference type="ARBA" id="ARBA00001974"/>
    </source>
</evidence>
<reference evidence="10" key="1">
    <citation type="journal article" date="2019" name="Int. J. Syst. Evol. Microbiol.">
        <title>The Global Catalogue of Microorganisms (GCM) 10K type strain sequencing project: providing services to taxonomists for standard genome sequencing and annotation.</title>
        <authorList>
            <consortium name="The Broad Institute Genomics Platform"/>
            <consortium name="The Broad Institute Genome Sequencing Center for Infectious Disease"/>
            <person name="Wu L."/>
            <person name="Ma J."/>
        </authorList>
    </citation>
    <scope>NUCLEOTIDE SEQUENCE [LARGE SCALE GENOMIC DNA]</scope>
    <source>
        <strain evidence="10">JCM 18401</strain>
    </source>
</reference>
<dbReference type="SUPFAM" id="SSF52425">
    <property type="entry name" value="Cryptochrome/photolyase, N-terminal domain"/>
    <property type="match status" value="1"/>
</dbReference>
<keyword evidence="4 7" id="KW-0285">Flavoprotein</keyword>
<proteinExistence type="inferred from homology"/>
<dbReference type="InterPro" id="IPR014729">
    <property type="entry name" value="Rossmann-like_a/b/a_fold"/>
</dbReference>
<dbReference type="InterPro" id="IPR036134">
    <property type="entry name" value="Crypto/Photolyase_FAD-like_sf"/>
</dbReference>
<keyword evidence="5 7" id="KW-0274">FAD</keyword>
<dbReference type="PANTHER" id="PTHR11455">
    <property type="entry name" value="CRYPTOCHROME"/>
    <property type="match status" value="1"/>
</dbReference>
<dbReference type="Pfam" id="PF00875">
    <property type="entry name" value="DNA_photolyase"/>
    <property type="match status" value="1"/>
</dbReference>
<dbReference type="PROSITE" id="PS00691">
    <property type="entry name" value="DNA_PHOTOLYASES_1_2"/>
    <property type="match status" value="1"/>
</dbReference>
<dbReference type="PROSITE" id="PS51645">
    <property type="entry name" value="PHR_CRY_ALPHA_BETA"/>
    <property type="match status" value="1"/>
</dbReference>
<dbReference type="SUPFAM" id="SSF48173">
    <property type="entry name" value="Cryptochrome/photolyase FAD-binding domain"/>
    <property type="match status" value="1"/>
</dbReference>
<dbReference type="Gene3D" id="1.10.579.10">
    <property type="entry name" value="DNA Cyclobutane Dipyrimidine Photolyase, subunit A, domain 3"/>
    <property type="match status" value="1"/>
</dbReference>
<dbReference type="InterPro" id="IPR018394">
    <property type="entry name" value="DNA_photolyase_1_CS_C"/>
</dbReference>
<dbReference type="InterPro" id="IPR005101">
    <property type="entry name" value="Cryptochr/Photolyase_FAD-bd"/>
</dbReference>
<dbReference type="PROSITE" id="PS00394">
    <property type="entry name" value="DNA_PHOTOLYASES_1_1"/>
    <property type="match status" value="1"/>
</dbReference>
<comment type="cofactor">
    <cofactor evidence="2">
        <name>FAD</name>
        <dbReference type="ChEBI" id="CHEBI:57692"/>
    </cofactor>
</comment>
<gene>
    <name evidence="9" type="primary">phrB</name>
    <name evidence="9" type="ORF">GCM10023333_34910</name>
</gene>
<evidence type="ECO:0000256" key="7">
    <source>
        <dbReference type="RuleBase" id="RU004182"/>
    </source>
</evidence>
<evidence type="ECO:0000256" key="1">
    <source>
        <dbReference type="ARBA" id="ARBA00001932"/>
    </source>
</evidence>
<evidence type="ECO:0000256" key="4">
    <source>
        <dbReference type="ARBA" id="ARBA00022630"/>
    </source>
</evidence>
<dbReference type="InterPro" id="IPR036155">
    <property type="entry name" value="Crypto/Photolyase_N_sf"/>
</dbReference>
<evidence type="ECO:0000259" key="8">
    <source>
        <dbReference type="PROSITE" id="PS51645"/>
    </source>
</evidence>
<evidence type="ECO:0000256" key="3">
    <source>
        <dbReference type="ARBA" id="ARBA00005862"/>
    </source>
</evidence>
<evidence type="ECO:0000256" key="5">
    <source>
        <dbReference type="ARBA" id="ARBA00022827"/>
    </source>
</evidence>